<evidence type="ECO:0000256" key="6">
    <source>
        <dbReference type="ARBA" id="ARBA00022525"/>
    </source>
</evidence>
<dbReference type="GO" id="GO:0005886">
    <property type="term" value="C:plasma membrane"/>
    <property type="evidence" value="ECO:0000318"/>
    <property type="project" value="GO_Central"/>
</dbReference>
<evidence type="ECO:0000256" key="15">
    <source>
        <dbReference type="ARBA" id="ARBA00031867"/>
    </source>
</evidence>
<dbReference type="Pfam" id="PF25152">
    <property type="entry name" value="CD59"/>
    <property type="match status" value="1"/>
</dbReference>
<dbReference type="GO" id="GO:0001971">
    <property type="term" value="P:negative regulation of activation of membrane attack complex"/>
    <property type="evidence" value="ECO:0000318"/>
    <property type="project" value="GO_Central"/>
</dbReference>
<evidence type="ECO:0000256" key="11">
    <source>
        <dbReference type="ARBA" id="ARBA00023180"/>
    </source>
</evidence>
<dbReference type="InParanoid" id="A0A5F8AJX4"/>
<dbReference type="PROSITE" id="PS00983">
    <property type="entry name" value="LY6_UPAR"/>
    <property type="match status" value="1"/>
</dbReference>
<dbReference type="FunFam" id="2.10.60.10:FF:000023">
    <property type="entry name" value="CD59 glycoprotein preproprotein"/>
    <property type="match status" value="1"/>
</dbReference>
<keyword evidence="12" id="KW-0449">Lipoprotein</keyword>
<feature type="domain" description="UPAR/Ly6" evidence="17">
    <location>
        <begin position="92"/>
        <end position="174"/>
    </location>
</feature>
<reference evidence="18" key="2">
    <citation type="submission" date="2019-01" db="EMBL/GenBank/DDBJ databases">
        <authorList>
            <person name="Graves T."/>
            <person name="Eichler E.E."/>
            <person name="Wilson R.K."/>
        </authorList>
    </citation>
    <scope>NUCLEOTIDE SEQUENCE [LARGE SCALE GENOMIC DNA]</scope>
    <source>
        <strain evidence="18">17573</strain>
    </source>
</reference>
<evidence type="ECO:0000256" key="13">
    <source>
        <dbReference type="ARBA" id="ARBA00029920"/>
    </source>
</evidence>
<evidence type="ECO:0000256" key="12">
    <source>
        <dbReference type="ARBA" id="ARBA00023288"/>
    </source>
</evidence>
<dbReference type="Ensembl" id="ENSMMUT00000109567.1">
    <property type="protein sequence ID" value="ENSMMUP00000077321.1"/>
    <property type="gene ID" value="ENSMMUG00000055602.1"/>
</dbReference>
<name>A0A5F8AJX4_MACMU</name>
<dbReference type="SMART" id="SM00134">
    <property type="entry name" value="LU"/>
    <property type="match status" value="1"/>
</dbReference>
<dbReference type="InterPro" id="IPR016054">
    <property type="entry name" value="LY6_UPA_recep-like"/>
</dbReference>
<evidence type="ECO:0000256" key="4">
    <source>
        <dbReference type="ARBA" id="ARBA00015038"/>
    </source>
</evidence>
<dbReference type="InterPro" id="IPR056949">
    <property type="entry name" value="CD59"/>
</dbReference>
<evidence type="ECO:0000256" key="8">
    <source>
        <dbReference type="ARBA" id="ARBA00022729"/>
    </source>
</evidence>
<organism evidence="18 19">
    <name type="scientific">Macaca mulatta</name>
    <name type="common">Rhesus macaque</name>
    <dbReference type="NCBI Taxonomy" id="9544"/>
    <lineage>
        <taxon>Eukaryota</taxon>
        <taxon>Metazoa</taxon>
        <taxon>Chordata</taxon>
        <taxon>Craniata</taxon>
        <taxon>Vertebrata</taxon>
        <taxon>Euteleostomi</taxon>
        <taxon>Mammalia</taxon>
        <taxon>Eutheria</taxon>
        <taxon>Euarchontoglires</taxon>
        <taxon>Primates</taxon>
        <taxon>Haplorrhini</taxon>
        <taxon>Catarrhini</taxon>
        <taxon>Cercopithecidae</taxon>
        <taxon>Cercopithecinae</taxon>
        <taxon>Macaca</taxon>
    </lineage>
</organism>
<keyword evidence="8" id="KW-0732">Signal</keyword>
<reference evidence="18" key="4">
    <citation type="submission" date="2025-09" db="UniProtKB">
        <authorList>
            <consortium name="Ensembl"/>
        </authorList>
    </citation>
    <scope>IDENTIFICATION</scope>
    <source>
        <strain evidence="18">17573</strain>
    </source>
</reference>
<feature type="region of interest" description="Disordered" evidence="16">
    <location>
        <begin position="1"/>
        <end position="26"/>
    </location>
</feature>
<keyword evidence="11" id="KW-0325">Glycoprotein</keyword>
<dbReference type="PANTHER" id="PTHR10036">
    <property type="entry name" value="CD59 GLYCOPROTEIN"/>
    <property type="match status" value="1"/>
</dbReference>
<evidence type="ECO:0000256" key="7">
    <source>
        <dbReference type="ARBA" id="ARBA00022622"/>
    </source>
</evidence>
<keyword evidence="7" id="KW-0336">GPI-anchor</keyword>
<evidence type="ECO:0000256" key="3">
    <source>
        <dbReference type="ARBA" id="ARBA00011481"/>
    </source>
</evidence>
<accession>A0A5F8AJX4</accession>
<keyword evidence="5" id="KW-1003">Cell membrane</keyword>
<evidence type="ECO:0000313" key="19">
    <source>
        <dbReference type="Proteomes" id="UP000006718"/>
    </source>
</evidence>
<evidence type="ECO:0000256" key="2">
    <source>
        <dbReference type="ARBA" id="ARBA00004613"/>
    </source>
</evidence>
<dbReference type="ExpressionAtlas" id="A0A5F8AJX4">
    <property type="expression patterns" value="baseline"/>
</dbReference>
<reference evidence="18" key="3">
    <citation type="submission" date="2025-08" db="UniProtKB">
        <authorList>
            <consortium name="Ensembl"/>
        </authorList>
    </citation>
    <scope>IDENTIFICATION</scope>
    <source>
        <strain evidence="18">17573</strain>
    </source>
</reference>
<dbReference type="CDD" id="cd23554">
    <property type="entry name" value="TFP_LU_ECD_CD59"/>
    <property type="match status" value="1"/>
</dbReference>
<dbReference type="AlphaFoldDB" id="A0A5F8AJX4"/>
<proteinExistence type="predicted"/>
<dbReference type="GO" id="GO:0098552">
    <property type="term" value="C:side of membrane"/>
    <property type="evidence" value="ECO:0007669"/>
    <property type="project" value="UniProtKB-KW"/>
</dbReference>
<reference evidence="19" key="1">
    <citation type="journal article" date="2007" name="Science">
        <title>Evolutionary and biomedical insights from the rhesus macaque genome.</title>
        <authorList>
            <person name="Gibbs R.A."/>
            <person name="Rogers J."/>
            <person name="Katze M.G."/>
            <person name="Bumgarner R."/>
            <person name="Weinstock G.M."/>
            <person name="Mardis E.R."/>
            <person name="Remington K.A."/>
            <person name="Strausberg R.L."/>
            <person name="Venter J.C."/>
            <person name="Wilson R.K."/>
            <person name="Batzer M.A."/>
            <person name="Bustamante C.D."/>
            <person name="Eichler E.E."/>
            <person name="Hahn M.W."/>
            <person name="Hardison R.C."/>
            <person name="Makova K.D."/>
            <person name="Miller W."/>
            <person name="Milosavljevic A."/>
            <person name="Palermo R.E."/>
            <person name="Siepel A."/>
            <person name="Sikela J.M."/>
            <person name="Attaway T."/>
            <person name="Bell S."/>
            <person name="Bernard K.E."/>
            <person name="Buhay C.J."/>
            <person name="Chandrabose M.N."/>
            <person name="Dao M."/>
            <person name="Davis C."/>
            <person name="Delehaunty K.D."/>
            <person name="Ding Y."/>
            <person name="Dinh H.H."/>
            <person name="Dugan-Rocha S."/>
            <person name="Fulton L.A."/>
            <person name="Gabisi R.A."/>
            <person name="Garner T.T."/>
            <person name="Godfrey J."/>
            <person name="Hawes A.C."/>
            <person name="Hernandez J."/>
            <person name="Hines S."/>
            <person name="Holder M."/>
            <person name="Hume J."/>
            <person name="Jhangiani S.N."/>
            <person name="Joshi V."/>
            <person name="Khan Z.M."/>
            <person name="Kirkness E.F."/>
            <person name="Cree A."/>
            <person name="Fowler R.G."/>
            <person name="Lee S."/>
            <person name="Lewis L.R."/>
            <person name="Li Z."/>
            <person name="Liu Y.-S."/>
            <person name="Moore S.M."/>
            <person name="Muzny D."/>
            <person name="Nazareth L.V."/>
            <person name="Ngo D.N."/>
            <person name="Okwuonu G.O."/>
            <person name="Pai G."/>
            <person name="Parker D."/>
            <person name="Paul H.A."/>
            <person name="Pfannkoch C."/>
            <person name="Pohl C.S."/>
            <person name="Rogers Y.-H.C."/>
            <person name="Ruiz S.J."/>
            <person name="Sabo A."/>
            <person name="Santibanez J."/>
            <person name="Schneider B.W."/>
            <person name="Smith S.M."/>
            <person name="Sodergren E."/>
            <person name="Svatek A.F."/>
            <person name="Utterback T.R."/>
            <person name="Vattathil S."/>
            <person name="Warren W."/>
            <person name="White C.S."/>
            <person name="Chinwalla A.T."/>
            <person name="Feng Y."/>
            <person name="Halpern A.L."/>
            <person name="Hillier L.W."/>
            <person name="Huang X."/>
            <person name="Minx P."/>
            <person name="Nelson J.O."/>
            <person name="Pepin K.H."/>
            <person name="Qin X."/>
            <person name="Sutton G.G."/>
            <person name="Venter E."/>
            <person name="Walenz B.P."/>
            <person name="Wallis J.W."/>
            <person name="Worley K.C."/>
            <person name="Yang S.-P."/>
            <person name="Jones S.M."/>
            <person name="Marra M.A."/>
            <person name="Rocchi M."/>
            <person name="Schein J.E."/>
            <person name="Baertsch R."/>
            <person name="Clarke L."/>
            <person name="Csuros M."/>
            <person name="Glasscock J."/>
            <person name="Harris R.A."/>
            <person name="Havlak P."/>
            <person name="Jackson A.R."/>
            <person name="Jiang H."/>
            <person name="Liu Y."/>
            <person name="Messina D.N."/>
            <person name="Shen Y."/>
            <person name="Song H.X.-Z."/>
            <person name="Wylie T."/>
            <person name="Zhang L."/>
            <person name="Birney E."/>
            <person name="Han K."/>
            <person name="Konkel M.K."/>
            <person name="Lee J."/>
            <person name="Smit A.F.A."/>
            <person name="Ullmer B."/>
            <person name="Wang H."/>
            <person name="Xing J."/>
            <person name="Burhans R."/>
            <person name="Cheng Z."/>
            <person name="Karro J.E."/>
            <person name="Ma J."/>
            <person name="Raney B."/>
            <person name="She X."/>
            <person name="Cox M.J."/>
            <person name="Demuth J.P."/>
            <person name="Dumas L.J."/>
            <person name="Han S.-G."/>
            <person name="Hopkins J."/>
            <person name="Karimpour-Fard A."/>
            <person name="Kim Y.H."/>
            <person name="Pollack J.R."/>
            <person name="Vinar T."/>
            <person name="Addo-Quaye C."/>
            <person name="Degenhardt J."/>
            <person name="Denby A."/>
            <person name="Hubisz M.J."/>
            <person name="Indap A."/>
            <person name="Kosiol C."/>
            <person name="Lahn B.T."/>
            <person name="Lawson H.A."/>
            <person name="Marklein A."/>
            <person name="Nielsen R."/>
            <person name="Vallender E.J."/>
            <person name="Clark A.G."/>
            <person name="Ferguson B."/>
            <person name="Hernandez R.D."/>
            <person name="Hirani K."/>
            <person name="Kehrer-Sawatzki H."/>
            <person name="Kolb J."/>
            <person name="Patil S."/>
            <person name="Pu L.-L."/>
            <person name="Ren Y."/>
            <person name="Smith D.G."/>
            <person name="Wheeler D.A."/>
            <person name="Schenck I."/>
            <person name="Ball E.V."/>
            <person name="Chen R."/>
            <person name="Cooper D.N."/>
            <person name="Giardine B."/>
            <person name="Hsu F."/>
            <person name="Kent W.J."/>
            <person name="Lesk A."/>
            <person name="Nelson D.L."/>
            <person name="O'brien W.E."/>
            <person name="Pruefer K."/>
            <person name="Stenson P.D."/>
            <person name="Wallace J.C."/>
            <person name="Ke H."/>
            <person name="Liu X.-M."/>
            <person name="Wang P."/>
            <person name="Xiang A.P."/>
            <person name="Yang F."/>
            <person name="Barber G.P."/>
            <person name="Haussler D."/>
            <person name="Karolchik D."/>
            <person name="Kern A.D."/>
            <person name="Kuhn R.M."/>
            <person name="Smith K.E."/>
            <person name="Zwieg A.S."/>
        </authorList>
    </citation>
    <scope>NUCLEOTIDE SEQUENCE [LARGE SCALE GENOMIC DNA]</scope>
    <source>
        <strain evidence="19">17573</strain>
    </source>
</reference>
<dbReference type="SUPFAM" id="SSF57302">
    <property type="entry name" value="Snake toxin-like"/>
    <property type="match status" value="1"/>
</dbReference>
<evidence type="ECO:0000256" key="9">
    <source>
        <dbReference type="ARBA" id="ARBA00023136"/>
    </source>
</evidence>
<dbReference type="SMR" id="A0A5F8AJX4"/>
<dbReference type="STRING" id="9544.ENSMMUP00000077321"/>
<dbReference type="Bgee" id="ENSMMUG00000055602">
    <property type="expression patterns" value="Expressed in adult mammalian kidney and 21 other cell types or tissues"/>
</dbReference>
<evidence type="ECO:0000256" key="5">
    <source>
        <dbReference type="ARBA" id="ARBA00022475"/>
    </source>
</evidence>
<dbReference type="InterPro" id="IPR045860">
    <property type="entry name" value="Snake_toxin-like_sf"/>
</dbReference>
<gene>
    <name evidence="18" type="primary">C14H11orf91</name>
</gene>
<sequence length="194" mass="21405">MCPKRASKCPHYNSYSEEPELPGSVDNHNGNPRRVCPVRAAACPGCLLPFRPPVTGPPLPVSYPSPGCWRKLCASESTSITVETHMLHCHSLQCYNCPNPTTDCKTAINCSSGFDTCLIARAGLQVYNQCWKFANCNYNDISTLLKESELRYFCCKKDLCNFNEQLENGGTSLSEKTVVLLVTPLLAAAWCLHP</sequence>
<dbReference type="GeneTree" id="ENSGT00390000016309"/>
<dbReference type="GO" id="GO:0005576">
    <property type="term" value="C:extracellular region"/>
    <property type="evidence" value="ECO:0007669"/>
    <property type="project" value="UniProtKB-SubCell"/>
</dbReference>
<comment type="subcellular location">
    <subcellularLocation>
        <location evidence="1">Cell membrane</location>
        <topology evidence="1">Lipid-anchor</topology>
        <topology evidence="1">GPI-anchor</topology>
    </subcellularLocation>
    <subcellularLocation>
        <location evidence="2">Secreted</location>
    </subcellularLocation>
</comment>
<keyword evidence="19" id="KW-1185">Reference proteome</keyword>
<evidence type="ECO:0000259" key="17">
    <source>
        <dbReference type="SMART" id="SM00134"/>
    </source>
</evidence>
<dbReference type="FunCoup" id="A0A5F8AJX4">
    <property type="interactions" value="779"/>
</dbReference>
<protein>
    <recommendedName>
        <fullName evidence="4">CD59 glycoprotein</fullName>
    </recommendedName>
    <alternativeName>
        <fullName evidence="14">MAC-inhibitory protein</fullName>
    </alternativeName>
    <alternativeName>
        <fullName evidence="15">Membrane attack complex inhibition factor</fullName>
    </alternativeName>
    <alternativeName>
        <fullName evidence="13">Protectin</fullName>
    </alternativeName>
</protein>
<dbReference type="Gene3D" id="2.10.60.10">
    <property type="entry name" value="CD59"/>
    <property type="match status" value="1"/>
</dbReference>
<evidence type="ECO:0000256" key="10">
    <source>
        <dbReference type="ARBA" id="ARBA00023157"/>
    </source>
</evidence>
<evidence type="ECO:0000313" key="18">
    <source>
        <dbReference type="Ensembl" id="ENSMMUP00000077321.1"/>
    </source>
</evidence>
<dbReference type="InterPro" id="IPR018363">
    <property type="entry name" value="CD59_antigen_CS"/>
</dbReference>
<evidence type="ECO:0000256" key="14">
    <source>
        <dbReference type="ARBA" id="ARBA00031590"/>
    </source>
</evidence>
<dbReference type="GO" id="GO:0001848">
    <property type="term" value="F:complement binding"/>
    <property type="evidence" value="ECO:0000318"/>
    <property type="project" value="GO_Central"/>
</dbReference>
<keyword evidence="10" id="KW-1015">Disulfide bond</keyword>
<evidence type="ECO:0000256" key="1">
    <source>
        <dbReference type="ARBA" id="ARBA00004609"/>
    </source>
</evidence>
<keyword evidence="9" id="KW-0472">Membrane</keyword>
<dbReference type="VEuPathDB" id="HostDB:ENSMMUG00000055602"/>
<dbReference type="PANTHER" id="PTHR10036:SF24">
    <property type="entry name" value="CD59 GLYCOPROTEIN"/>
    <property type="match status" value="1"/>
</dbReference>
<dbReference type="Proteomes" id="UP000006718">
    <property type="component" value="Chromosome 14"/>
</dbReference>
<evidence type="ECO:0000256" key="16">
    <source>
        <dbReference type="SAM" id="MobiDB-lite"/>
    </source>
</evidence>
<comment type="subunit">
    <text evidence="3">Interacts with T-cell surface antigen CD2.</text>
</comment>
<keyword evidence="6" id="KW-0964">Secreted</keyword>